<reference evidence="2" key="1">
    <citation type="submission" date="2021-06" db="EMBL/GenBank/DDBJ databases">
        <authorList>
            <person name="Hodson N. C."/>
            <person name="Mongue J. A."/>
            <person name="Jaron S. K."/>
        </authorList>
    </citation>
    <scope>NUCLEOTIDE SEQUENCE</scope>
</reference>
<evidence type="ECO:0000313" key="2">
    <source>
        <dbReference type="EMBL" id="CAG7823595.1"/>
    </source>
</evidence>
<name>A0A8J2LK67_9HEXA</name>
<protein>
    <submittedName>
        <fullName evidence="2">Uncharacterized protein</fullName>
    </submittedName>
</protein>
<dbReference type="AlphaFoldDB" id="A0A8J2LK67"/>
<feature type="compositionally biased region" description="Polar residues" evidence="1">
    <location>
        <begin position="1"/>
        <end position="14"/>
    </location>
</feature>
<organism evidence="2 3">
    <name type="scientific">Allacma fusca</name>
    <dbReference type="NCBI Taxonomy" id="39272"/>
    <lineage>
        <taxon>Eukaryota</taxon>
        <taxon>Metazoa</taxon>
        <taxon>Ecdysozoa</taxon>
        <taxon>Arthropoda</taxon>
        <taxon>Hexapoda</taxon>
        <taxon>Collembola</taxon>
        <taxon>Symphypleona</taxon>
        <taxon>Sminthuridae</taxon>
        <taxon>Allacma</taxon>
    </lineage>
</organism>
<comment type="caution">
    <text evidence="2">The sequence shown here is derived from an EMBL/GenBank/DDBJ whole genome shotgun (WGS) entry which is preliminary data.</text>
</comment>
<gene>
    <name evidence="2" type="ORF">AFUS01_LOCUS33801</name>
</gene>
<feature type="non-terminal residue" evidence="2">
    <location>
        <position position="1"/>
    </location>
</feature>
<proteinExistence type="predicted"/>
<evidence type="ECO:0000313" key="3">
    <source>
        <dbReference type="Proteomes" id="UP000708208"/>
    </source>
</evidence>
<accession>A0A8J2LK67</accession>
<dbReference type="Proteomes" id="UP000708208">
    <property type="component" value="Unassembled WGS sequence"/>
</dbReference>
<evidence type="ECO:0000256" key="1">
    <source>
        <dbReference type="SAM" id="MobiDB-lite"/>
    </source>
</evidence>
<feature type="region of interest" description="Disordered" evidence="1">
    <location>
        <begin position="1"/>
        <end position="27"/>
    </location>
</feature>
<keyword evidence="3" id="KW-1185">Reference proteome</keyword>
<sequence>PSRESSPAPTVTTESSEDFTPMPSIIRQDNYTRTIIDPIHDEETRQEEISTRRHYSPITIIPRLSPQHNVPDYQKFNQIPLSQIHEFEQNIHVAPFSDSTEARRNLNSTPVRRYTEEQIKSPIYPRDNPIRDVIRSPTPSIISSAASELQRYFGHSIHSTEVIELNPRMN</sequence>
<dbReference type="EMBL" id="CAJVCH010529989">
    <property type="protein sequence ID" value="CAG7823595.1"/>
    <property type="molecule type" value="Genomic_DNA"/>
</dbReference>